<reference evidence="5 6" key="1">
    <citation type="submission" date="2018-11" db="EMBL/GenBank/DDBJ databases">
        <title>Tabrizicola sp. isolated from sediment of alpine lake.</title>
        <authorList>
            <person name="Liu Z."/>
        </authorList>
    </citation>
    <scope>NUCLEOTIDE SEQUENCE [LARGE SCALE GENOMIC DNA]</scope>
    <source>
        <strain evidence="5 6">DRYC-M-16</strain>
    </source>
</reference>
<name>A0ABY2KKC5_9RHOB</name>
<dbReference type="InterPro" id="IPR036390">
    <property type="entry name" value="WH_DNA-bd_sf"/>
</dbReference>
<dbReference type="EMBL" id="RPEM01000009">
    <property type="protein sequence ID" value="TGD42462.1"/>
    <property type="molecule type" value="Genomic_DNA"/>
</dbReference>
<evidence type="ECO:0000256" key="2">
    <source>
        <dbReference type="ARBA" id="ARBA00023125"/>
    </source>
</evidence>
<keyword evidence="2" id="KW-0238">DNA-binding</keyword>
<keyword evidence="6" id="KW-1185">Reference proteome</keyword>
<organism evidence="5 6">
    <name type="scientific">Pseudotabrizicola sediminis</name>
    <dbReference type="NCBI Taxonomy" id="2486418"/>
    <lineage>
        <taxon>Bacteria</taxon>
        <taxon>Pseudomonadati</taxon>
        <taxon>Pseudomonadota</taxon>
        <taxon>Alphaproteobacteria</taxon>
        <taxon>Rhodobacterales</taxon>
        <taxon>Paracoccaceae</taxon>
        <taxon>Pseudotabrizicola</taxon>
    </lineage>
</organism>
<feature type="domain" description="HTH asnC-type" evidence="4">
    <location>
        <begin position="6"/>
        <end position="69"/>
    </location>
</feature>
<dbReference type="SUPFAM" id="SSF54909">
    <property type="entry name" value="Dimeric alpha+beta barrel"/>
    <property type="match status" value="1"/>
</dbReference>
<dbReference type="SUPFAM" id="SSF46785">
    <property type="entry name" value="Winged helix' DNA-binding domain"/>
    <property type="match status" value="1"/>
</dbReference>
<protein>
    <submittedName>
        <fullName evidence="5">Lrp/AsnC family transcriptional regulator</fullName>
    </submittedName>
</protein>
<dbReference type="InterPro" id="IPR011991">
    <property type="entry name" value="ArsR-like_HTH"/>
</dbReference>
<dbReference type="PANTHER" id="PTHR30154">
    <property type="entry name" value="LEUCINE-RESPONSIVE REGULATORY PROTEIN"/>
    <property type="match status" value="1"/>
</dbReference>
<evidence type="ECO:0000259" key="4">
    <source>
        <dbReference type="PROSITE" id="PS50956"/>
    </source>
</evidence>
<accession>A0ABY2KKC5</accession>
<keyword evidence="1" id="KW-0805">Transcription regulation</keyword>
<dbReference type="Proteomes" id="UP000297741">
    <property type="component" value="Unassembled WGS sequence"/>
</dbReference>
<gene>
    <name evidence="5" type="ORF">EEB11_14430</name>
</gene>
<evidence type="ECO:0000256" key="3">
    <source>
        <dbReference type="ARBA" id="ARBA00023163"/>
    </source>
</evidence>
<dbReference type="SMART" id="SM00344">
    <property type="entry name" value="HTH_ASNC"/>
    <property type="match status" value="1"/>
</dbReference>
<dbReference type="Gene3D" id="1.10.10.10">
    <property type="entry name" value="Winged helix-like DNA-binding domain superfamily/Winged helix DNA-binding domain"/>
    <property type="match status" value="1"/>
</dbReference>
<dbReference type="PRINTS" id="PR00033">
    <property type="entry name" value="HTHASNC"/>
</dbReference>
<proteinExistence type="predicted"/>
<dbReference type="PANTHER" id="PTHR30154:SF34">
    <property type="entry name" value="TRANSCRIPTIONAL REGULATOR AZLB"/>
    <property type="match status" value="1"/>
</dbReference>
<evidence type="ECO:0000313" key="5">
    <source>
        <dbReference type="EMBL" id="TGD42462.1"/>
    </source>
</evidence>
<dbReference type="InterPro" id="IPR000485">
    <property type="entry name" value="AsnC-type_HTH_dom"/>
</dbReference>
<dbReference type="InterPro" id="IPR036388">
    <property type="entry name" value="WH-like_DNA-bd_sf"/>
</dbReference>
<keyword evidence="3" id="KW-0804">Transcription</keyword>
<dbReference type="InterPro" id="IPR019887">
    <property type="entry name" value="Tscrpt_reg_AsnC/Lrp_C"/>
</dbReference>
<evidence type="ECO:0000256" key="1">
    <source>
        <dbReference type="ARBA" id="ARBA00023015"/>
    </source>
</evidence>
<dbReference type="InterPro" id="IPR011008">
    <property type="entry name" value="Dimeric_a/b-barrel"/>
</dbReference>
<dbReference type="Pfam" id="PF13412">
    <property type="entry name" value="HTH_24"/>
    <property type="match status" value="1"/>
</dbReference>
<evidence type="ECO:0000313" key="6">
    <source>
        <dbReference type="Proteomes" id="UP000297741"/>
    </source>
</evidence>
<dbReference type="Gene3D" id="3.30.70.920">
    <property type="match status" value="1"/>
</dbReference>
<dbReference type="InterPro" id="IPR019888">
    <property type="entry name" value="Tscrpt_reg_AsnC-like"/>
</dbReference>
<comment type="caution">
    <text evidence="5">The sequence shown here is derived from an EMBL/GenBank/DDBJ whole genome shotgun (WGS) entry which is preliminary data.</text>
</comment>
<dbReference type="PROSITE" id="PS50956">
    <property type="entry name" value="HTH_ASNC_2"/>
    <property type="match status" value="1"/>
</dbReference>
<dbReference type="Pfam" id="PF01037">
    <property type="entry name" value="AsnC_trans_reg"/>
    <property type="match status" value="1"/>
</dbReference>
<sequence>MKPIELDAADIRILSALQGHGQLSKSKLAEIAGLSATPCWARVTRLKKAGLIRGYHADIALSQIITNLAKVVVTVSLKRHRKSDFERFETHILNTPEVTDCISTGGGMDYVMTVVTTSLPDFQTLMEAMLDADLGIERYMTYIVTRQIKSARPDLARLVAAQSPKAEPETKV</sequence>
<dbReference type="CDD" id="cd00090">
    <property type="entry name" value="HTH_ARSR"/>
    <property type="match status" value="1"/>
</dbReference>